<evidence type="ECO:0000313" key="6">
    <source>
        <dbReference type="Proteomes" id="UP000076927"/>
    </source>
</evidence>
<dbReference type="Gene3D" id="2.60.120.10">
    <property type="entry name" value="Jelly Rolls"/>
    <property type="match status" value="1"/>
</dbReference>
<feature type="domain" description="HTH araC/xylS-type" evidence="4">
    <location>
        <begin position="184"/>
        <end position="282"/>
    </location>
</feature>
<protein>
    <submittedName>
        <fullName evidence="5">AraC family transcriptional regulator</fullName>
    </submittedName>
</protein>
<dbReference type="GO" id="GO:0003700">
    <property type="term" value="F:DNA-binding transcription factor activity"/>
    <property type="evidence" value="ECO:0007669"/>
    <property type="project" value="InterPro"/>
</dbReference>
<dbReference type="GO" id="GO:0043565">
    <property type="term" value="F:sequence-specific DNA binding"/>
    <property type="evidence" value="ECO:0007669"/>
    <property type="project" value="InterPro"/>
</dbReference>
<dbReference type="SUPFAM" id="SSF51215">
    <property type="entry name" value="Regulatory protein AraC"/>
    <property type="match status" value="1"/>
</dbReference>
<keyword evidence="1" id="KW-0805">Transcription regulation</keyword>
<dbReference type="SUPFAM" id="SSF46689">
    <property type="entry name" value="Homeodomain-like"/>
    <property type="match status" value="2"/>
</dbReference>
<dbReference type="Proteomes" id="UP000076927">
    <property type="component" value="Chromosome"/>
</dbReference>
<dbReference type="PANTHER" id="PTHR43280:SF28">
    <property type="entry name" value="HTH-TYPE TRANSCRIPTIONAL ACTIVATOR RHAS"/>
    <property type="match status" value="1"/>
</dbReference>
<dbReference type="PANTHER" id="PTHR43280">
    <property type="entry name" value="ARAC-FAMILY TRANSCRIPTIONAL REGULATOR"/>
    <property type="match status" value="1"/>
</dbReference>
<dbReference type="KEGG" id="pswu:SY83_21500"/>
<evidence type="ECO:0000313" key="5">
    <source>
        <dbReference type="EMBL" id="ANE48429.1"/>
    </source>
</evidence>
<keyword evidence="3" id="KW-0804">Transcription</keyword>
<name>A0A172TMW7_9BACL</name>
<dbReference type="CDD" id="cd02208">
    <property type="entry name" value="cupin_RmlC-like"/>
    <property type="match status" value="1"/>
</dbReference>
<proteinExistence type="predicted"/>
<dbReference type="Gene3D" id="1.10.10.60">
    <property type="entry name" value="Homeodomain-like"/>
    <property type="match status" value="2"/>
</dbReference>
<keyword evidence="6" id="KW-1185">Reference proteome</keyword>
<dbReference type="Pfam" id="PF07883">
    <property type="entry name" value="Cupin_2"/>
    <property type="match status" value="1"/>
</dbReference>
<evidence type="ECO:0000256" key="3">
    <source>
        <dbReference type="ARBA" id="ARBA00023163"/>
    </source>
</evidence>
<evidence type="ECO:0000256" key="2">
    <source>
        <dbReference type="ARBA" id="ARBA00023125"/>
    </source>
</evidence>
<reference evidence="5 6" key="1">
    <citation type="submission" date="2015-01" db="EMBL/GenBank/DDBJ databases">
        <title>Paenibacillus swuensis/DY6/whole genome sequencing.</title>
        <authorList>
            <person name="Kim M.K."/>
            <person name="Srinivasan S."/>
            <person name="Lee J.-J."/>
        </authorList>
    </citation>
    <scope>NUCLEOTIDE SEQUENCE [LARGE SCALE GENOMIC DNA]</scope>
    <source>
        <strain evidence="5 6">DY6</strain>
    </source>
</reference>
<dbReference type="Pfam" id="PF12833">
    <property type="entry name" value="HTH_18"/>
    <property type="match status" value="1"/>
</dbReference>
<dbReference type="EMBL" id="CP011388">
    <property type="protein sequence ID" value="ANE48429.1"/>
    <property type="molecule type" value="Genomic_DNA"/>
</dbReference>
<sequence>MEIYNEKVTYENPLLSLKIFQSDRTDDVATTNWHYHKELEILLVLEGSLEVEVEDTFYSLSKGDIVLIGASQLHRDRSTGFLDYVVLQFDIQQFLDQNTLQYIRYFSDPQKPLSHFNHMLENNEDVKQTLVGCIKDILKEATAKEEGYEIAVNIRIKQMLLTLLRNDNERQLNRRDDFDLVRLKPVLDYIEENINGKVLVEDASKVANISYYYFVKYFKKVLGMSFTEYVNYKKIKRAEQLLLTKDLSIALVGEEIGMPNMAHFYKIFKKYNDCSPNEFRKKMLDWSHHERVTVPPV</sequence>
<keyword evidence="2" id="KW-0238">DNA-binding</keyword>
<dbReference type="STRING" id="1178515.SY83_21500"/>
<dbReference type="SMART" id="SM00342">
    <property type="entry name" value="HTH_ARAC"/>
    <property type="match status" value="1"/>
</dbReference>
<accession>A0A172TMW7</accession>
<dbReference type="InterPro" id="IPR013096">
    <property type="entry name" value="Cupin_2"/>
</dbReference>
<dbReference type="OrthoDB" id="288481at2"/>
<dbReference type="AlphaFoldDB" id="A0A172TMW7"/>
<dbReference type="PATRIC" id="fig|1178515.4.peg.4358"/>
<dbReference type="PROSITE" id="PS01124">
    <property type="entry name" value="HTH_ARAC_FAMILY_2"/>
    <property type="match status" value="1"/>
</dbReference>
<dbReference type="InterPro" id="IPR037923">
    <property type="entry name" value="HTH-like"/>
</dbReference>
<gene>
    <name evidence="5" type="ORF">SY83_21500</name>
</gene>
<evidence type="ECO:0000259" key="4">
    <source>
        <dbReference type="PROSITE" id="PS01124"/>
    </source>
</evidence>
<evidence type="ECO:0000256" key="1">
    <source>
        <dbReference type="ARBA" id="ARBA00023015"/>
    </source>
</evidence>
<organism evidence="5 6">
    <name type="scientific">Paenibacillus swuensis</name>
    <dbReference type="NCBI Taxonomy" id="1178515"/>
    <lineage>
        <taxon>Bacteria</taxon>
        <taxon>Bacillati</taxon>
        <taxon>Bacillota</taxon>
        <taxon>Bacilli</taxon>
        <taxon>Bacillales</taxon>
        <taxon>Paenibacillaceae</taxon>
        <taxon>Paenibacillus</taxon>
    </lineage>
</organism>
<dbReference type="InterPro" id="IPR009057">
    <property type="entry name" value="Homeodomain-like_sf"/>
</dbReference>
<dbReference type="InterPro" id="IPR018060">
    <property type="entry name" value="HTH_AraC"/>
</dbReference>
<dbReference type="InterPro" id="IPR014710">
    <property type="entry name" value="RmlC-like_jellyroll"/>
</dbReference>